<name>A0ABP9UZR6_9BACT</name>
<gene>
    <name evidence="3" type="ORF">Rhal01_02112</name>
</gene>
<dbReference type="Pfam" id="PF07007">
    <property type="entry name" value="LprI"/>
    <property type="match status" value="1"/>
</dbReference>
<dbReference type="EMBL" id="BAABRL010000006">
    <property type="protein sequence ID" value="GAA5495931.1"/>
    <property type="molecule type" value="Genomic_DNA"/>
</dbReference>
<reference evidence="3 4" key="1">
    <citation type="submission" date="2024-02" db="EMBL/GenBank/DDBJ databases">
        <title>Rubritalea halochordaticola NBRC 107102.</title>
        <authorList>
            <person name="Ichikawa N."/>
            <person name="Katano-Makiyama Y."/>
            <person name="Hidaka K."/>
        </authorList>
    </citation>
    <scope>NUCLEOTIDE SEQUENCE [LARGE SCALE GENOMIC DNA]</scope>
    <source>
        <strain evidence="3 4">NBRC 107102</strain>
    </source>
</reference>
<proteinExistence type="predicted"/>
<dbReference type="Proteomes" id="UP001424741">
    <property type="component" value="Unassembled WGS sequence"/>
</dbReference>
<sequence>MKVLFNVLVLLVVVSLGAHAGEVLDKAKAAYQQAEKQHTTVYLGLKKSLKDWQFKMLQAEQREWIEYRDHNVSLPEGASEEETLDYYQGMTAMVETRIKVLSEWKKDRYAKQDEPWTGYYTNNAGADLKIVEKGGKVKFLLTSFGFAGNDHDEISGEFQVNGRMARYSLNDNGDLLWINLDRLSDPMGRITLTVEGFLGRVSFDGVYSRTGSLSGDDLKAVEAGTGVIPDEE</sequence>
<comment type="caution">
    <text evidence="3">The sequence shown here is derived from an EMBL/GenBank/DDBJ whole genome shotgun (WGS) entry which is preliminary data.</text>
</comment>
<evidence type="ECO:0000313" key="3">
    <source>
        <dbReference type="EMBL" id="GAA5495931.1"/>
    </source>
</evidence>
<dbReference type="InterPro" id="IPR009739">
    <property type="entry name" value="LprI-like_N"/>
</dbReference>
<feature type="domain" description="Lysozyme inhibitor LprI-like N-terminal" evidence="2">
    <location>
        <begin position="22"/>
        <end position="101"/>
    </location>
</feature>
<organism evidence="3 4">
    <name type="scientific">Rubritalea halochordaticola</name>
    <dbReference type="NCBI Taxonomy" id="714537"/>
    <lineage>
        <taxon>Bacteria</taxon>
        <taxon>Pseudomonadati</taxon>
        <taxon>Verrucomicrobiota</taxon>
        <taxon>Verrucomicrobiia</taxon>
        <taxon>Verrucomicrobiales</taxon>
        <taxon>Rubritaleaceae</taxon>
        <taxon>Rubritalea</taxon>
    </lineage>
</organism>
<dbReference type="Gene3D" id="1.20.1270.180">
    <property type="match status" value="1"/>
</dbReference>
<feature type="chain" id="PRO_5046261633" description="Lysozyme inhibitor LprI-like N-terminal domain-containing protein" evidence="1">
    <location>
        <begin position="21"/>
        <end position="232"/>
    </location>
</feature>
<keyword evidence="4" id="KW-1185">Reference proteome</keyword>
<evidence type="ECO:0000313" key="4">
    <source>
        <dbReference type="Proteomes" id="UP001424741"/>
    </source>
</evidence>
<accession>A0ABP9UZR6</accession>
<dbReference type="RefSeq" id="WP_346188667.1">
    <property type="nucleotide sequence ID" value="NZ_BAABRL010000006.1"/>
</dbReference>
<feature type="signal peptide" evidence="1">
    <location>
        <begin position="1"/>
        <end position="20"/>
    </location>
</feature>
<evidence type="ECO:0000259" key="2">
    <source>
        <dbReference type="Pfam" id="PF07007"/>
    </source>
</evidence>
<protein>
    <recommendedName>
        <fullName evidence="2">Lysozyme inhibitor LprI-like N-terminal domain-containing protein</fullName>
    </recommendedName>
</protein>
<keyword evidence="1" id="KW-0732">Signal</keyword>
<evidence type="ECO:0000256" key="1">
    <source>
        <dbReference type="SAM" id="SignalP"/>
    </source>
</evidence>